<dbReference type="AlphaFoldDB" id="A0A495A5D6"/>
<evidence type="ECO:0000313" key="3">
    <source>
        <dbReference type="Proteomes" id="UP000269301"/>
    </source>
</evidence>
<comment type="caution">
    <text evidence="2">The sequence shown here is derived from an EMBL/GenBank/DDBJ whole genome shotgun (WGS) entry which is preliminary data.</text>
</comment>
<dbReference type="PANTHER" id="PTHR30212:SF2">
    <property type="entry name" value="PROTEIN YIIM"/>
    <property type="match status" value="1"/>
</dbReference>
<accession>A0A495A5D6</accession>
<dbReference type="Gene3D" id="2.40.33.20">
    <property type="entry name" value="PK beta-barrel domain-like"/>
    <property type="match status" value="1"/>
</dbReference>
<dbReference type="PROSITE" id="PS51340">
    <property type="entry name" value="MOSC"/>
    <property type="match status" value="1"/>
</dbReference>
<dbReference type="GO" id="GO:0030170">
    <property type="term" value="F:pyridoxal phosphate binding"/>
    <property type="evidence" value="ECO:0007669"/>
    <property type="project" value="InterPro"/>
</dbReference>
<organism evidence="2 3">
    <name type="scientific">Oceanobacillus halophilus</name>
    <dbReference type="NCBI Taxonomy" id="930130"/>
    <lineage>
        <taxon>Bacteria</taxon>
        <taxon>Bacillati</taxon>
        <taxon>Bacillota</taxon>
        <taxon>Bacilli</taxon>
        <taxon>Bacillales</taxon>
        <taxon>Bacillaceae</taxon>
        <taxon>Oceanobacillus</taxon>
    </lineage>
</organism>
<dbReference type="InterPro" id="IPR005302">
    <property type="entry name" value="MoCF_Sase_C"/>
</dbReference>
<dbReference type="Pfam" id="PF03475">
    <property type="entry name" value="YiiM_3-alpha"/>
    <property type="match status" value="1"/>
</dbReference>
<dbReference type="RefSeq" id="WP_121203633.1">
    <property type="nucleotide sequence ID" value="NZ_RBZP01000003.1"/>
</dbReference>
<dbReference type="PANTHER" id="PTHR30212">
    <property type="entry name" value="PROTEIN YIIM"/>
    <property type="match status" value="1"/>
</dbReference>
<feature type="domain" description="MOSC" evidence="1">
    <location>
        <begin position="3"/>
        <end position="130"/>
    </location>
</feature>
<proteinExistence type="predicted"/>
<dbReference type="InterPro" id="IPR011037">
    <property type="entry name" value="Pyrv_Knase-like_insert_dom_sf"/>
</dbReference>
<gene>
    <name evidence="2" type="ORF">D8M06_06670</name>
</gene>
<dbReference type="OrthoDB" id="9786134at2"/>
<dbReference type="SUPFAM" id="SSF50800">
    <property type="entry name" value="PK beta-barrel domain-like"/>
    <property type="match status" value="1"/>
</dbReference>
<evidence type="ECO:0000259" key="1">
    <source>
        <dbReference type="PROSITE" id="PS51340"/>
    </source>
</evidence>
<keyword evidence="3" id="KW-1185">Reference proteome</keyword>
<protein>
    <submittedName>
        <fullName evidence="2">MOSC domain-containing protein</fullName>
    </submittedName>
</protein>
<sequence length="180" mass="21175">MEEPYVHIIFKGEGDRASREKFWLEKVGFSQKNNEDHAIFAYPIKHYTYWQQEEVDFKEEGSLGENFSVLEMDEFTVCIGDTFRMGDAVIQVSRPGKANTSLLRKSLRTGWYFRVVEEGLVKEGTDLELLERPYPHWSVAVCNEIMYVNKYDLRMADELSDCELLASNWRRALRKRVRGF</sequence>
<dbReference type="GO" id="GO:0003824">
    <property type="term" value="F:catalytic activity"/>
    <property type="evidence" value="ECO:0007669"/>
    <property type="project" value="InterPro"/>
</dbReference>
<dbReference type="EMBL" id="RBZP01000003">
    <property type="protein sequence ID" value="RKQ34600.1"/>
    <property type="molecule type" value="Genomic_DNA"/>
</dbReference>
<dbReference type="Proteomes" id="UP000269301">
    <property type="component" value="Unassembled WGS sequence"/>
</dbReference>
<dbReference type="InterPro" id="IPR005163">
    <property type="entry name" value="Tri_helical_YiiM-like"/>
</dbReference>
<dbReference type="Pfam" id="PF03473">
    <property type="entry name" value="MOSC"/>
    <property type="match status" value="1"/>
</dbReference>
<name>A0A495A5D6_9BACI</name>
<dbReference type="InterPro" id="IPR052353">
    <property type="entry name" value="Benzoxazolinone_Detox_Enz"/>
</dbReference>
<reference evidence="2 3" key="1">
    <citation type="journal article" date="2016" name="Int. J. Syst. Evol. Microbiol.">
        <title>Oceanobacillus halophilus sp. nov., a novel moderately halophilic bacterium from a hypersaline lake.</title>
        <authorList>
            <person name="Amoozegar M.A."/>
            <person name="Bagheri M."/>
            <person name="Makhdoumi A."/>
            <person name="Nikou M.M."/>
            <person name="Fazeli S.A.S."/>
            <person name="Schumann P."/>
            <person name="Sproer C."/>
            <person name="Sanchez-Porro C."/>
            <person name="Ventosa A."/>
        </authorList>
    </citation>
    <scope>NUCLEOTIDE SEQUENCE [LARGE SCALE GENOMIC DNA]</scope>
    <source>
        <strain evidence="2 3">DSM 23996</strain>
    </source>
</reference>
<dbReference type="GO" id="GO:0030151">
    <property type="term" value="F:molybdenum ion binding"/>
    <property type="evidence" value="ECO:0007669"/>
    <property type="project" value="InterPro"/>
</dbReference>
<evidence type="ECO:0000313" key="2">
    <source>
        <dbReference type="EMBL" id="RKQ34600.1"/>
    </source>
</evidence>